<sequence>MKFNKGKCRVLHLGKNNPKHQYRLGVDLLGSSSAEKDLGVLVDKKLSMSQQCALVVKKANGILGCIKKSVASRSREVILPFYPALAKRKKQTAPEKPVKKIKTGESSKGPASSKQSSNRDENMFQIGKMRYVSVRDFKGKVLIDIREYWMDQEGEMKPGRKGISLNPEQWNQLKEQISDIDDAEIVHAIALGPVRAGPDVKNVLYTAARENGPTWSLWQKAPEETRGRPLGFWSRGYRGSEACYTPMEKEILAAYEGVRGASEVIGTEAQLLLAPRLPVLGWMFKERAPSTHHATDAMWSKWVALITQRAQIGNPNRPGILEVITDWPEGKDFGMLPEEEVTSAEEAPPYNKLPEDEKPYALFTDGSCRIVGKHRRWKAAVWSPTE</sequence>
<feature type="region of interest" description="Disordered" evidence="11">
    <location>
        <begin position="90"/>
        <end position="120"/>
    </location>
</feature>
<dbReference type="GO" id="GO:0005634">
    <property type="term" value="C:nucleus"/>
    <property type="evidence" value="ECO:0007669"/>
    <property type="project" value="UniProtKB-SubCell"/>
</dbReference>
<organism evidence="13 14">
    <name type="scientific">Grus japonensis</name>
    <name type="common">Japanese crane</name>
    <name type="synonym">Red-crowned crane</name>
    <dbReference type="NCBI Taxonomy" id="30415"/>
    <lineage>
        <taxon>Eukaryota</taxon>
        <taxon>Metazoa</taxon>
        <taxon>Chordata</taxon>
        <taxon>Craniata</taxon>
        <taxon>Vertebrata</taxon>
        <taxon>Euteleostomi</taxon>
        <taxon>Archelosauria</taxon>
        <taxon>Archosauria</taxon>
        <taxon>Dinosauria</taxon>
        <taxon>Saurischia</taxon>
        <taxon>Theropoda</taxon>
        <taxon>Coelurosauria</taxon>
        <taxon>Aves</taxon>
        <taxon>Neognathae</taxon>
        <taxon>Neoaves</taxon>
        <taxon>Gruiformes</taxon>
        <taxon>Gruidae</taxon>
        <taxon>Grus</taxon>
    </lineage>
</organism>
<proteinExistence type="inferred from homology"/>
<comment type="caution">
    <text evidence="13">The sequence shown here is derived from an EMBL/GenBank/DDBJ whole genome shotgun (WGS) entry which is preliminary data.</text>
</comment>
<gene>
    <name evidence="13" type="ORF">GRJ2_003278300</name>
</gene>
<dbReference type="Gene3D" id="2.30.31.10">
    <property type="entry name" value="Transcriptional Coactivator Pc4, Chain A"/>
    <property type="match status" value="1"/>
</dbReference>
<keyword evidence="8" id="KW-0539">Nucleus</keyword>
<name>A0ABC9YEU3_GRUJA</name>
<dbReference type="InterPro" id="IPR045125">
    <property type="entry name" value="Sub1/Tcp4-like"/>
</dbReference>
<comment type="subcellular location">
    <subcellularLocation>
        <location evidence="1">Nucleus</location>
    </subcellularLocation>
</comment>
<dbReference type="InterPro" id="IPR043502">
    <property type="entry name" value="DNA/RNA_pol_sf"/>
</dbReference>
<keyword evidence="5" id="KW-0238">DNA-binding</keyword>
<feature type="compositionally biased region" description="Basic and acidic residues" evidence="11">
    <location>
        <begin position="92"/>
        <end position="105"/>
    </location>
</feature>
<evidence type="ECO:0000313" key="14">
    <source>
        <dbReference type="Proteomes" id="UP001623348"/>
    </source>
</evidence>
<evidence type="ECO:0000256" key="3">
    <source>
        <dbReference type="ARBA" id="ARBA00013386"/>
    </source>
</evidence>
<evidence type="ECO:0000259" key="12">
    <source>
        <dbReference type="Pfam" id="PF02229"/>
    </source>
</evidence>
<feature type="compositionally biased region" description="Low complexity" evidence="11">
    <location>
        <begin position="106"/>
        <end position="116"/>
    </location>
</feature>
<dbReference type="SUPFAM" id="SSF54447">
    <property type="entry name" value="ssDNA-binding transcriptional regulator domain"/>
    <property type="match status" value="1"/>
</dbReference>
<dbReference type="GO" id="GO:0003677">
    <property type="term" value="F:DNA binding"/>
    <property type="evidence" value="ECO:0007669"/>
    <property type="project" value="UniProtKB-KW"/>
</dbReference>
<dbReference type="SUPFAM" id="SSF56672">
    <property type="entry name" value="DNA/RNA polymerases"/>
    <property type="match status" value="1"/>
</dbReference>
<evidence type="ECO:0000256" key="1">
    <source>
        <dbReference type="ARBA" id="ARBA00004123"/>
    </source>
</evidence>
<protein>
    <recommendedName>
        <fullName evidence="3">Activated RNA polymerase II transcriptional coactivator p15</fullName>
    </recommendedName>
    <alternativeName>
        <fullName evidence="10">SUB1 homolog</fullName>
    </alternativeName>
</protein>
<dbReference type="InterPro" id="IPR009044">
    <property type="entry name" value="ssDNA-bd_transcriptional_reg"/>
</dbReference>
<evidence type="ECO:0000256" key="8">
    <source>
        <dbReference type="ARBA" id="ARBA00023242"/>
    </source>
</evidence>
<dbReference type="FunFam" id="2.30.31.10:FF:000001">
    <property type="entry name" value="Activated RNA polymerase II transcriptional coactivator p15"/>
    <property type="match status" value="1"/>
</dbReference>
<evidence type="ECO:0000313" key="13">
    <source>
        <dbReference type="EMBL" id="GAB0208126.1"/>
    </source>
</evidence>
<dbReference type="InterPro" id="IPR003173">
    <property type="entry name" value="PC4_C"/>
</dbReference>
<keyword evidence="4" id="KW-0805">Transcription regulation</keyword>
<feature type="domain" description="Transcriptional coactivator p15 (PC4) C-terminal" evidence="12">
    <location>
        <begin position="124"/>
        <end position="175"/>
    </location>
</feature>
<evidence type="ECO:0000256" key="11">
    <source>
        <dbReference type="SAM" id="MobiDB-lite"/>
    </source>
</evidence>
<evidence type="ECO:0000256" key="2">
    <source>
        <dbReference type="ARBA" id="ARBA00009001"/>
    </source>
</evidence>
<evidence type="ECO:0000256" key="5">
    <source>
        <dbReference type="ARBA" id="ARBA00023125"/>
    </source>
</evidence>
<evidence type="ECO:0000256" key="6">
    <source>
        <dbReference type="ARBA" id="ARBA00023159"/>
    </source>
</evidence>
<keyword evidence="6" id="KW-0010">Activator</keyword>
<comment type="similarity">
    <text evidence="2">Belongs to the transcriptional coactivator PC4 family.</text>
</comment>
<dbReference type="EMBL" id="BAAFJT010000249">
    <property type="protein sequence ID" value="GAB0208126.1"/>
    <property type="molecule type" value="Genomic_DNA"/>
</dbReference>
<evidence type="ECO:0000256" key="10">
    <source>
        <dbReference type="ARBA" id="ARBA00031984"/>
    </source>
</evidence>
<evidence type="ECO:0000256" key="4">
    <source>
        <dbReference type="ARBA" id="ARBA00023015"/>
    </source>
</evidence>
<reference evidence="13 14" key="1">
    <citation type="submission" date="2024-06" db="EMBL/GenBank/DDBJ databases">
        <title>The draft genome of Grus japonensis, version 3.</title>
        <authorList>
            <person name="Nabeshima K."/>
            <person name="Suzuki S."/>
            <person name="Onuma M."/>
        </authorList>
    </citation>
    <scope>NUCLEOTIDE SEQUENCE [LARGE SCALE GENOMIC DNA]</scope>
    <source>
        <strain evidence="13 14">451A</strain>
    </source>
</reference>
<keyword evidence="7" id="KW-0804">Transcription</keyword>
<dbReference type="Pfam" id="PF02229">
    <property type="entry name" value="PC4"/>
    <property type="match status" value="1"/>
</dbReference>
<evidence type="ECO:0000256" key="7">
    <source>
        <dbReference type="ARBA" id="ARBA00023163"/>
    </source>
</evidence>
<dbReference type="AlphaFoldDB" id="A0ABC9YEU3"/>
<dbReference type="PANTHER" id="PTHR13215">
    <property type="entry name" value="RNA POLYMERASE II TRANSCRIPTIONAL COACTIVATOR"/>
    <property type="match status" value="1"/>
</dbReference>
<evidence type="ECO:0000256" key="9">
    <source>
        <dbReference type="ARBA" id="ARBA00024848"/>
    </source>
</evidence>
<keyword evidence="14" id="KW-1185">Reference proteome</keyword>
<accession>A0ABC9YEU3</accession>
<comment type="function">
    <text evidence="9">General coactivator that functions cooperatively with TAFs and mediates functional interactions between upstream activators and the general transcriptional machinery. May be involved in stabilizing the multiprotein transcription complex. Binds single-stranded DNA. Also binds, in vitro, non-specifically to double-stranded DNA (ds DNA).</text>
</comment>
<dbReference type="Proteomes" id="UP001623348">
    <property type="component" value="Unassembled WGS sequence"/>
</dbReference>